<feature type="transmembrane region" description="Helical" evidence="1">
    <location>
        <begin position="12"/>
        <end position="35"/>
    </location>
</feature>
<protein>
    <submittedName>
        <fullName evidence="2">Uncharacterized protein</fullName>
    </submittedName>
</protein>
<reference evidence="2 3" key="1">
    <citation type="submission" date="2021-05" db="EMBL/GenBank/DDBJ databases">
        <title>A Polyphasic approach of four new species of the genus Ohtaekwangia: Ohtaekwangia histidinii sp. nov., Ohtaekwangia cretensis sp. nov., Ohtaekwangia indiensis sp. nov., Ohtaekwangia reichenbachii sp. nov. from diverse environment.</title>
        <authorList>
            <person name="Octaviana S."/>
        </authorList>
    </citation>
    <scope>NUCLEOTIDE SEQUENCE [LARGE SCALE GENOMIC DNA]</scope>
    <source>
        <strain evidence="2 3">PWU5</strain>
    </source>
</reference>
<sequence length="45" mass="5167">MAGLIRQTMKILIVIHWVDVAGPLVCVLPVTILWTDRHFLLHISF</sequence>
<organism evidence="2 3">
    <name type="scientific">Dawidia cretensis</name>
    <dbReference type="NCBI Taxonomy" id="2782350"/>
    <lineage>
        <taxon>Bacteria</taxon>
        <taxon>Pseudomonadati</taxon>
        <taxon>Bacteroidota</taxon>
        <taxon>Cytophagia</taxon>
        <taxon>Cytophagales</taxon>
        <taxon>Chryseotaleaceae</taxon>
        <taxon>Dawidia</taxon>
    </lineage>
</organism>
<name>A0AAP2DWN1_9BACT</name>
<accession>A0AAP2DWN1</accession>
<gene>
    <name evidence="2" type="ORF">KK062_11240</name>
</gene>
<comment type="caution">
    <text evidence="2">The sequence shown here is derived from an EMBL/GenBank/DDBJ whole genome shotgun (WGS) entry which is preliminary data.</text>
</comment>
<evidence type="ECO:0000256" key="1">
    <source>
        <dbReference type="SAM" id="Phobius"/>
    </source>
</evidence>
<keyword evidence="3" id="KW-1185">Reference proteome</keyword>
<keyword evidence="1" id="KW-0472">Membrane</keyword>
<evidence type="ECO:0000313" key="2">
    <source>
        <dbReference type="EMBL" id="MBT1708803.1"/>
    </source>
</evidence>
<dbReference type="EMBL" id="JAHESE010000009">
    <property type="protein sequence ID" value="MBT1708803.1"/>
    <property type="molecule type" value="Genomic_DNA"/>
</dbReference>
<dbReference type="AlphaFoldDB" id="A0AAP2DWN1"/>
<dbReference type="Proteomes" id="UP001319080">
    <property type="component" value="Unassembled WGS sequence"/>
</dbReference>
<keyword evidence="1" id="KW-1133">Transmembrane helix</keyword>
<evidence type="ECO:0000313" key="3">
    <source>
        <dbReference type="Proteomes" id="UP001319080"/>
    </source>
</evidence>
<proteinExistence type="predicted"/>
<keyword evidence="1" id="KW-0812">Transmembrane</keyword>